<evidence type="ECO:0000313" key="1">
    <source>
        <dbReference type="EMBL" id="MBL6761452.1"/>
    </source>
</evidence>
<protein>
    <submittedName>
        <fullName evidence="1">Uncharacterized protein</fullName>
    </submittedName>
</protein>
<organism evidence="1 2">
    <name type="scientific">PS1 clade bacterium</name>
    <dbReference type="NCBI Taxonomy" id="2175152"/>
    <lineage>
        <taxon>Bacteria</taxon>
        <taxon>Pseudomonadati</taxon>
        <taxon>Pseudomonadota</taxon>
        <taxon>Alphaproteobacteria</taxon>
        <taxon>PS1 clade</taxon>
    </lineage>
</organism>
<gene>
    <name evidence="1" type="ORF">ISQ19_02015</name>
</gene>
<dbReference type="EMBL" id="JADHOK010000013">
    <property type="protein sequence ID" value="MBL6761452.1"/>
    <property type="molecule type" value="Genomic_DNA"/>
</dbReference>
<dbReference type="Proteomes" id="UP000785783">
    <property type="component" value="Unassembled WGS sequence"/>
</dbReference>
<sequence length="87" mass="9785">MSETPSLPTLPMEALSLSITQYVVCAKCADELATLEPPQSLQEYAAMDVGFTDYGVQVWCRRHKANIVYIDFQGQKLPADFRRLETS</sequence>
<reference evidence="1" key="1">
    <citation type="submission" date="2020-10" db="EMBL/GenBank/DDBJ databases">
        <title>Microbiome of the Black Sea water column analyzed by genome centric metagenomics.</title>
        <authorList>
            <person name="Cabello-Yeves P.J."/>
            <person name="Callieri C."/>
            <person name="Picazo A."/>
            <person name="Mehrshad M."/>
            <person name="Haro-Moreno J.M."/>
            <person name="Roda-Garcia J."/>
            <person name="Dzembekova N."/>
            <person name="Slabakova V."/>
            <person name="Slabakova N."/>
            <person name="Moncheva S."/>
            <person name="Rodriguez-Valera F."/>
        </authorList>
    </citation>
    <scope>NUCLEOTIDE SEQUENCE</scope>
    <source>
        <strain evidence="1">BS307-5m-G5</strain>
    </source>
</reference>
<name>A0A937HH87_9PROT</name>
<comment type="caution">
    <text evidence="1">The sequence shown here is derived from an EMBL/GenBank/DDBJ whole genome shotgun (WGS) entry which is preliminary data.</text>
</comment>
<accession>A0A937HH87</accession>
<proteinExistence type="predicted"/>
<evidence type="ECO:0000313" key="2">
    <source>
        <dbReference type="Proteomes" id="UP000785783"/>
    </source>
</evidence>
<dbReference type="AlphaFoldDB" id="A0A937HH87"/>